<dbReference type="OMA" id="RRWITCT"/>
<accession>A0A8C4NH95</accession>
<proteinExistence type="predicted"/>
<organism evidence="2 3">
    <name type="scientific">Eptatretus burgeri</name>
    <name type="common">Inshore hagfish</name>
    <dbReference type="NCBI Taxonomy" id="7764"/>
    <lineage>
        <taxon>Eukaryota</taxon>
        <taxon>Metazoa</taxon>
        <taxon>Chordata</taxon>
        <taxon>Craniata</taxon>
        <taxon>Vertebrata</taxon>
        <taxon>Cyclostomata</taxon>
        <taxon>Myxini</taxon>
        <taxon>Myxiniformes</taxon>
        <taxon>Myxinidae</taxon>
        <taxon>Eptatretinae</taxon>
        <taxon>Eptatretus</taxon>
    </lineage>
</organism>
<keyword evidence="1" id="KW-1133">Transmembrane helix</keyword>
<dbReference type="AlphaFoldDB" id="A0A8C4NH95"/>
<reference evidence="2" key="1">
    <citation type="submission" date="2025-08" db="UniProtKB">
        <authorList>
            <consortium name="Ensembl"/>
        </authorList>
    </citation>
    <scope>IDENTIFICATION</scope>
</reference>
<evidence type="ECO:0000313" key="2">
    <source>
        <dbReference type="Ensembl" id="ENSEBUP00000002898.1"/>
    </source>
</evidence>
<keyword evidence="1" id="KW-0472">Membrane</keyword>
<name>A0A8C4NH95_EPTBU</name>
<dbReference type="Proteomes" id="UP000694388">
    <property type="component" value="Unplaced"/>
</dbReference>
<dbReference type="GeneTree" id="ENSGT00980000202314"/>
<sequence>MVKCLVVIRTKVSVHLRVINHCSGDVHIRVLRVGPRILRVGLGSLATIGSSPETPRVTRSRTPAGVYFPALHATEPALHATEPILSSKEHSAFWHGSLEQNVFKAGAAISTVYEVVTGIEEVNKALERIVLGMLCCVLFTYELGRSMACGCAEPAVQKRAQRVLNKLLLGMILITGVMVLMLFVLESEMEAPLLNDVRSSAVFIQVHHMVYCPSRRWIACQLRDMLKRDA</sequence>
<keyword evidence="3" id="KW-1185">Reference proteome</keyword>
<reference evidence="2" key="2">
    <citation type="submission" date="2025-09" db="UniProtKB">
        <authorList>
            <consortium name="Ensembl"/>
        </authorList>
    </citation>
    <scope>IDENTIFICATION</scope>
</reference>
<keyword evidence="1" id="KW-0812">Transmembrane</keyword>
<dbReference type="Ensembl" id="ENSEBUT00000003260.1">
    <property type="protein sequence ID" value="ENSEBUP00000002898.1"/>
    <property type="gene ID" value="ENSEBUG00000002155.1"/>
</dbReference>
<evidence type="ECO:0000256" key="1">
    <source>
        <dbReference type="SAM" id="Phobius"/>
    </source>
</evidence>
<protein>
    <submittedName>
        <fullName evidence="2">Uncharacterized protein</fullName>
    </submittedName>
</protein>
<evidence type="ECO:0000313" key="3">
    <source>
        <dbReference type="Proteomes" id="UP000694388"/>
    </source>
</evidence>
<feature type="transmembrane region" description="Helical" evidence="1">
    <location>
        <begin position="167"/>
        <end position="185"/>
    </location>
</feature>